<dbReference type="PANTHER" id="PTHR12697:SF5">
    <property type="entry name" value="DEOXYHYPUSINE HYDROXYLASE"/>
    <property type="match status" value="1"/>
</dbReference>
<organism evidence="1 2">
    <name type="scientific">Paenibacillus oceani</name>
    <dbReference type="NCBI Taxonomy" id="2772510"/>
    <lineage>
        <taxon>Bacteria</taxon>
        <taxon>Bacillati</taxon>
        <taxon>Bacillota</taxon>
        <taxon>Bacilli</taxon>
        <taxon>Bacillales</taxon>
        <taxon>Paenibacillaceae</taxon>
        <taxon>Paenibacillus</taxon>
    </lineage>
</organism>
<dbReference type="Pfam" id="PF05721">
    <property type="entry name" value="PhyH"/>
    <property type="match status" value="1"/>
</dbReference>
<reference evidence="1" key="1">
    <citation type="submission" date="2020-09" db="EMBL/GenBank/DDBJ databases">
        <title>A novel bacterium of genus Paenibacillus, isolated from South China Sea.</title>
        <authorList>
            <person name="Huang H."/>
            <person name="Mo K."/>
            <person name="Hu Y."/>
        </authorList>
    </citation>
    <scope>NUCLEOTIDE SEQUENCE</scope>
    <source>
        <strain evidence="1">IB182363</strain>
    </source>
</reference>
<dbReference type="GO" id="GO:0016706">
    <property type="term" value="F:2-oxoglutarate-dependent dioxygenase activity"/>
    <property type="evidence" value="ECO:0007669"/>
    <property type="project" value="UniProtKB-ARBA"/>
</dbReference>
<proteinExistence type="predicted"/>
<dbReference type="Gene3D" id="1.25.10.10">
    <property type="entry name" value="Leucine-rich Repeat Variant"/>
    <property type="match status" value="1"/>
</dbReference>
<evidence type="ECO:0000313" key="2">
    <source>
        <dbReference type="Proteomes" id="UP000639396"/>
    </source>
</evidence>
<dbReference type="Pfam" id="PF13646">
    <property type="entry name" value="HEAT_2"/>
    <property type="match status" value="1"/>
</dbReference>
<dbReference type="InterPro" id="IPR004155">
    <property type="entry name" value="PBS_lyase_HEAT"/>
</dbReference>
<dbReference type="Gene3D" id="2.60.120.620">
    <property type="entry name" value="q2cbj1_9rhob like domain"/>
    <property type="match status" value="1"/>
</dbReference>
<dbReference type="PANTHER" id="PTHR12697">
    <property type="entry name" value="PBS LYASE HEAT-LIKE PROTEIN"/>
    <property type="match status" value="1"/>
</dbReference>
<sequence length="505" mass="55075">MSTGEDFALIDAKYLLNDEQVAQFITHGFVQLQTDFTEQFHQAVLKKMSEVYENEGNPGNNLVPRIPEIQKFFDHPTVKGALTSLLGPSYTMHAHRHGHFNRPGTSDGGWHKDNYWGNEKTRNHLPWSAMIFYYPQDVTDDMGPTGIVPGSQNRYKMNVASEINLPVVGKAGSFVLINYDIWHRATANTSANDRYMLKLLFFRLEAPKRAEWNNLREEWKTPEGMMPVPDNTLLWNHVWKWMSGSPAWADRPADPAERTGAARHSDIAGLESRLYGEDENEALNAAYGLAAIGAEAVPALIRGLKHTDPDVVNPLTFSIPRLCAHGLAAMGPEAIPALTEALGDSYGNRDVIGQIAFALGEIGPPASGAVPALIGLLQEESDFIRQHVVEALGMIQEPAEQVVPALGGALQDSSMYVRFSAGLALARIGPAAASAVGALKQALHDGDEGPAPMLAASKADKGARYVSAIAATALQRIRTDEALDILLSYLQTARWCPSTTKVSTF</sequence>
<dbReference type="AlphaFoldDB" id="A0A927CAP1"/>
<gene>
    <name evidence="1" type="ORF">IDH45_14025</name>
</gene>
<dbReference type="InterPro" id="IPR011989">
    <property type="entry name" value="ARM-like"/>
</dbReference>
<protein>
    <submittedName>
        <fullName evidence="1">HEAT repeat domain-containing protein</fullName>
    </submittedName>
</protein>
<dbReference type="Proteomes" id="UP000639396">
    <property type="component" value="Unassembled WGS sequence"/>
</dbReference>
<dbReference type="SMART" id="SM00567">
    <property type="entry name" value="EZ_HEAT"/>
    <property type="match status" value="6"/>
</dbReference>
<dbReference type="SUPFAM" id="SSF51197">
    <property type="entry name" value="Clavaminate synthase-like"/>
    <property type="match status" value="1"/>
</dbReference>
<evidence type="ECO:0000313" key="1">
    <source>
        <dbReference type="EMBL" id="MBD2863107.1"/>
    </source>
</evidence>
<dbReference type="InterPro" id="IPR016024">
    <property type="entry name" value="ARM-type_fold"/>
</dbReference>
<accession>A0A927CAP1</accession>
<dbReference type="EMBL" id="JACXJA010000016">
    <property type="protein sequence ID" value="MBD2863107.1"/>
    <property type="molecule type" value="Genomic_DNA"/>
</dbReference>
<comment type="caution">
    <text evidence="1">The sequence shown here is derived from an EMBL/GenBank/DDBJ whole genome shotgun (WGS) entry which is preliminary data.</text>
</comment>
<dbReference type="Pfam" id="PF03130">
    <property type="entry name" value="HEAT_PBS"/>
    <property type="match status" value="1"/>
</dbReference>
<dbReference type="InterPro" id="IPR008775">
    <property type="entry name" value="Phytyl_CoA_dOase-like"/>
</dbReference>
<dbReference type="SUPFAM" id="SSF48371">
    <property type="entry name" value="ARM repeat"/>
    <property type="match status" value="1"/>
</dbReference>
<keyword evidence="2" id="KW-1185">Reference proteome</keyword>
<name>A0A927CAP1_9BACL</name>